<keyword evidence="1 4" id="KW-0378">Hydrolase</keyword>
<dbReference type="Proteomes" id="UP000291562">
    <property type="component" value="Chromosome"/>
</dbReference>
<dbReference type="Gene3D" id="3.40.50.1820">
    <property type="entry name" value="alpha/beta hydrolase"/>
    <property type="match status" value="1"/>
</dbReference>
<accession>A0A411HMR8</accession>
<keyword evidence="2" id="KW-0732">Signal</keyword>
<dbReference type="KEGG" id="xbc:ELE36_16205"/>
<feature type="signal peptide" evidence="2">
    <location>
        <begin position="1"/>
        <end position="22"/>
    </location>
</feature>
<dbReference type="Gene3D" id="2.60.120.260">
    <property type="entry name" value="Galactose-binding domain-like"/>
    <property type="match status" value="1"/>
</dbReference>
<dbReference type="PANTHER" id="PTHR43056">
    <property type="entry name" value="PEPTIDASE S9 PROLYL OLIGOPEPTIDASE"/>
    <property type="match status" value="1"/>
</dbReference>
<dbReference type="InterPro" id="IPR000383">
    <property type="entry name" value="Xaa-Pro-like_dom"/>
</dbReference>
<organism evidence="4 5">
    <name type="scientific">Pseudolysobacter antarcticus</name>
    <dbReference type="NCBI Taxonomy" id="2511995"/>
    <lineage>
        <taxon>Bacteria</taxon>
        <taxon>Pseudomonadati</taxon>
        <taxon>Pseudomonadota</taxon>
        <taxon>Gammaproteobacteria</taxon>
        <taxon>Lysobacterales</taxon>
        <taxon>Rhodanobacteraceae</taxon>
        <taxon>Pseudolysobacter</taxon>
    </lineage>
</organism>
<dbReference type="InterPro" id="IPR029058">
    <property type="entry name" value="AB_hydrolase_fold"/>
</dbReference>
<sequence length="645" mass="72019">MPIGFLRHALCALALTATFATAAAPANTPPLAPDIPKKFEVPTDNADFSKREVMITMRDGIKLHTVIVVPKNAHHAPIIFTRTPYNASKRAERNISPSMLATLPMGDEVFVSDGYIRVFQDIRGKYGSEGDYVMTRPLRGPLNSSKVDHSTDAYDSIDWLVKNVPESNGKVGMIGSSYEGFTVLMALVNPHPALKVAVPMSPMVDGWKGDDWFHNGAFRQTNFDYIYSQTIAKGEGKHVARGGFDDYSNFLRAGSAGDYAKRFGFDQLPYWKKLSEHPAYDAYWQGQALDPVIAAQPLTVPRMIVASLWDQEDMYGALATYAATEPKDINNDKNYLVLGPWRHSGVNYDGSVLGPLKFDGDTALQFRRDVMKPFLDTYLKDGAVKADTPPVFVYQTGINRWQRLSHWPLACKKDCTAISKPLYLQAGLHLGFDAPKTAAETATFDEYVSDPAKPVPYLPRPVHFEDGDAWKRWLVTDQRFVDGRPDVLSYTSAVLTTAVRIAGAPTVNLFASTSGTDSDWVVKLIDVYPDEIASQAELGGNEVGIAMDIFRGRYRDSLEHPHAIEVNKVEKYIFSLPNTNHVFLPGHRIMVQIQSSWFPLYDRNPQTYVENIFFAKPDDYRKATQRVYHDAATASFIDLPLVPNE</sequence>
<feature type="chain" id="PRO_5019383476" evidence="2">
    <location>
        <begin position="23"/>
        <end position="645"/>
    </location>
</feature>
<dbReference type="PANTHER" id="PTHR43056:SF10">
    <property type="entry name" value="COCE_NOND FAMILY, PUTATIVE (AFU_ORTHOLOGUE AFUA_7G00600)-RELATED"/>
    <property type="match status" value="1"/>
</dbReference>
<proteinExistence type="predicted"/>
<dbReference type="EMBL" id="CP035704">
    <property type="protein sequence ID" value="QBB71772.1"/>
    <property type="molecule type" value="Genomic_DNA"/>
</dbReference>
<dbReference type="InterPro" id="IPR050585">
    <property type="entry name" value="Xaa-Pro_dipeptidyl-ppase/CocE"/>
</dbReference>
<dbReference type="Gene3D" id="1.10.3020.10">
    <property type="entry name" value="alpha-amino acid ester hydrolase ( Helical cap domain)"/>
    <property type="match status" value="1"/>
</dbReference>
<evidence type="ECO:0000259" key="3">
    <source>
        <dbReference type="SMART" id="SM00939"/>
    </source>
</evidence>
<feature type="domain" description="Xaa-Pro dipeptidyl-peptidase C-terminal" evidence="3">
    <location>
        <begin position="372"/>
        <end position="638"/>
    </location>
</feature>
<dbReference type="Pfam" id="PF08530">
    <property type="entry name" value="PepX_C"/>
    <property type="match status" value="1"/>
</dbReference>
<evidence type="ECO:0000313" key="4">
    <source>
        <dbReference type="EMBL" id="QBB71772.1"/>
    </source>
</evidence>
<dbReference type="Pfam" id="PF02129">
    <property type="entry name" value="Peptidase_S15"/>
    <property type="match status" value="1"/>
</dbReference>
<dbReference type="GO" id="GO:0008239">
    <property type="term" value="F:dipeptidyl-peptidase activity"/>
    <property type="evidence" value="ECO:0007669"/>
    <property type="project" value="InterPro"/>
</dbReference>
<dbReference type="SUPFAM" id="SSF49785">
    <property type="entry name" value="Galactose-binding domain-like"/>
    <property type="match status" value="1"/>
</dbReference>
<dbReference type="AlphaFoldDB" id="A0A411HMR8"/>
<evidence type="ECO:0000256" key="2">
    <source>
        <dbReference type="SAM" id="SignalP"/>
    </source>
</evidence>
<dbReference type="SUPFAM" id="SSF53474">
    <property type="entry name" value="alpha/beta-Hydrolases"/>
    <property type="match status" value="1"/>
</dbReference>
<reference evidence="4 5" key="1">
    <citation type="submission" date="2019-01" db="EMBL/GenBank/DDBJ databases">
        <title>Pseudolysobacter antarctica gen. nov., sp. nov., isolated from Fildes Peninsula, Antarctica.</title>
        <authorList>
            <person name="Wei Z."/>
            <person name="Peng F."/>
        </authorList>
    </citation>
    <scope>NUCLEOTIDE SEQUENCE [LARGE SCALE GENOMIC DNA]</scope>
    <source>
        <strain evidence="4 5">AQ6-296</strain>
    </source>
</reference>
<name>A0A411HMR8_9GAMM</name>
<dbReference type="InterPro" id="IPR008979">
    <property type="entry name" value="Galactose-bd-like_sf"/>
</dbReference>
<gene>
    <name evidence="4" type="ORF">ELE36_16205</name>
</gene>
<protein>
    <submittedName>
        <fullName evidence="4">CocE/NonD family hydrolase</fullName>
    </submittedName>
</protein>
<keyword evidence="5" id="KW-1185">Reference proteome</keyword>
<evidence type="ECO:0000313" key="5">
    <source>
        <dbReference type="Proteomes" id="UP000291562"/>
    </source>
</evidence>
<dbReference type="InterPro" id="IPR005674">
    <property type="entry name" value="CocE/Ser_esterase"/>
</dbReference>
<dbReference type="NCBIfam" id="TIGR00976">
    <property type="entry name" value="CocE_NonD"/>
    <property type="match status" value="1"/>
</dbReference>
<dbReference type="SMART" id="SM00939">
    <property type="entry name" value="PepX_C"/>
    <property type="match status" value="1"/>
</dbReference>
<dbReference type="InterPro" id="IPR013736">
    <property type="entry name" value="Xaa-Pro_dipept_C"/>
</dbReference>
<dbReference type="OrthoDB" id="9806163at2"/>
<evidence type="ECO:0000256" key="1">
    <source>
        <dbReference type="ARBA" id="ARBA00022801"/>
    </source>
</evidence>